<feature type="signal peptide" evidence="1">
    <location>
        <begin position="1"/>
        <end position="27"/>
    </location>
</feature>
<evidence type="ECO:0008006" key="4">
    <source>
        <dbReference type="Google" id="ProtNLM"/>
    </source>
</evidence>
<proteinExistence type="predicted"/>
<sequence length="219" mass="24711">MMHTFCYRRILGTLTVLVAVSAPAALAQEGAVSNDGPLARDSVHMRMLLEKTIFAVDVLTLDVWLGGDASGRIETLLDEHERSSWLEDTIATIARDARHARVELQFVRDVSLGQFVDGIREDLKKVYEADLIPQAKYEEISSNLPVWFSFLDERGIKDGDRILYGIEGDTLRTRYMSVSGRELLDQTDVGPAHRLAVMGSYFVRDSSFREKLLKSLFEE</sequence>
<protein>
    <recommendedName>
        <fullName evidence="4">Chalcone isomerase domain-containing protein</fullName>
    </recommendedName>
</protein>
<dbReference type="Proteomes" id="UP000702544">
    <property type="component" value="Unassembled WGS sequence"/>
</dbReference>
<gene>
    <name evidence="2" type="ORF">GWO12_14655</name>
</gene>
<comment type="caution">
    <text evidence="2">The sequence shown here is derived from an EMBL/GenBank/DDBJ whole genome shotgun (WGS) entry which is preliminary data.</text>
</comment>
<feature type="chain" id="PRO_5042203276" description="Chalcone isomerase domain-containing protein" evidence="1">
    <location>
        <begin position="28"/>
        <end position="219"/>
    </location>
</feature>
<name>A0AAE4ZBS7_9BACT</name>
<dbReference type="AlphaFoldDB" id="A0AAE4ZBS7"/>
<accession>A0AAE4ZBS7</accession>
<keyword evidence="1" id="KW-0732">Signal</keyword>
<organism evidence="2 3">
    <name type="scientific">Candidatus Kutchimonas denitrificans</name>
    <dbReference type="NCBI Taxonomy" id="3056748"/>
    <lineage>
        <taxon>Bacteria</taxon>
        <taxon>Pseudomonadati</taxon>
        <taxon>Gemmatimonadota</taxon>
        <taxon>Gemmatimonadia</taxon>
        <taxon>Candidatus Palauibacterales</taxon>
        <taxon>Candidatus Palauibacteraceae</taxon>
        <taxon>Candidatus Kutchimonas</taxon>
    </lineage>
</organism>
<evidence type="ECO:0000313" key="2">
    <source>
        <dbReference type="EMBL" id="NIR76332.1"/>
    </source>
</evidence>
<reference evidence="2 3" key="1">
    <citation type="submission" date="2020-01" db="EMBL/GenBank/DDBJ databases">
        <title>Genomes assembled from Gulf of Kutch pelagic sediment metagenomes.</title>
        <authorList>
            <person name="Chandrashekar M."/>
            <person name="Mahajan M.S."/>
            <person name="Dave K.J."/>
            <person name="Vatsa P."/>
            <person name="Nathani N.M."/>
        </authorList>
    </citation>
    <scope>NUCLEOTIDE SEQUENCE [LARGE SCALE GENOMIC DNA]</scope>
    <source>
        <strain evidence="2">KS3-K002</strain>
    </source>
</reference>
<dbReference type="EMBL" id="JAACAK010000120">
    <property type="protein sequence ID" value="NIR76332.1"/>
    <property type="molecule type" value="Genomic_DNA"/>
</dbReference>
<evidence type="ECO:0000313" key="3">
    <source>
        <dbReference type="Proteomes" id="UP000702544"/>
    </source>
</evidence>
<evidence type="ECO:0000256" key="1">
    <source>
        <dbReference type="SAM" id="SignalP"/>
    </source>
</evidence>